<sequence>MPEELYKDFCELLPKWVASVMNKHNGRQKRSMNMEPVPDHIVDIQYTRNSVAVRKYMLKGINPADAVRFGIRKLEDQGPIMGRRTCVSRTLGTAARLAAGYKPMVPTYTCGNGRQIPYGSAEYRSIAEQYSQNRFVEERKRSFAKQ</sequence>
<organism evidence="1 2">
    <name type="scientific">Sphingorhabdus lacus</name>
    <dbReference type="NCBI Taxonomy" id="392610"/>
    <lineage>
        <taxon>Bacteria</taxon>
        <taxon>Pseudomonadati</taxon>
        <taxon>Pseudomonadota</taxon>
        <taxon>Alphaproteobacteria</taxon>
        <taxon>Sphingomonadales</taxon>
        <taxon>Sphingomonadaceae</taxon>
        <taxon>Sphingorhabdus</taxon>
    </lineage>
</organism>
<dbReference type="KEGG" id="slaa:EUU25_00440"/>
<evidence type="ECO:0000313" key="1">
    <source>
        <dbReference type="EMBL" id="QGY79216.1"/>
    </source>
</evidence>
<keyword evidence="2" id="KW-1185">Reference proteome</keyword>
<accession>A0A6I6L5I8</accession>
<gene>
    <name evidence="1" type="ORF">EUU25_00440</name>
</gene>
<protein>
    <submittedName>
        <fullName evidence="1">Uncharacterized protein</fullName>
    </submittedName>
</protein>
<evidence type="ECO:0000313" key="2">
    <source>
        <dbReference type="Proteomes" id="UP000428803"/>
    </source>
</evidence>
<dbReference type="AlphaFoldDB" id="A0A6I6L5I8"/>
<dbReference type="RefSeq" id="WP_158897517.1">
    <property type="nucleotide sequence ID" value="NZ_CP035733.1"/>
</dbReference>
<name>A0A6I6L5I8_9SPHN</name>
<dbReference type="OrthoDB" id="7407842at2"/>
<dbReference type="Proteomes" id="UP000428803">
    <property type="component" value="Chromosome"/>
</dbReference>
<dbReference type="EMBL" id="CP035733">
    <property type="protein sequence ID" value="QGY79216.1"/>
    <property type="molecule type" value="Genomic_DNA"/>
</dbReference>
<proteinExistence type="predicted"/>
<reference evidence="2" key="1">
    <citation type="submission" date="2019-01" db="EMBL/GenBank/DDBJ databases">
        <title>Sphingorhabdus lacus sp.nov., isolated from an oligotrophic freshwater lake.</title>
        <authorList>
            <person name="Park M."/>
        </authorList>
    </citation>
    <scope>NUCLEOTIDE SEQUENCE [LARGE SCALE GENOMIC DNA]</scope>
    <source>
        <strain evidence="2">IMCC1753</strain>
    </source>
</reference>